<dbReference type="Proteomes" id="UP000267027">
    <property type="component" value="Unassembled WGS sequence"/>
</dbReference>
<keyword evidence="2" id="KW-0675">Receptor</keyword>
<dbReference type="InterPro" id="IPR000493">
    <property type="entry name" value="InsP3_rcpt"/>
</dbReference>
<evidence type="ECO:0000256" key="2">
    <source>
        <dbReference type="RuleBase" id="RU368044"/>
    </source>
</evidence>
<evidence type="ECO:0000313" key="4">
    <source>
        <dbReference type="EMBL" id="VDM61323.1"/>
    </source>
</evidence>
<dbReference type="PRINTS" id="PR00779">
    <property type="entry name" value="INSP3RECEPTR"/>
</dbReference>
<dbReference type="InterPro" id="IPR035910">
    <property type="entry name" value="RyR/IP3R_RIH_dom_sf"/>
</dbReference>
<proteinExistence type="inferred from homology"/>
<dbReference type="GO" id="GO:0005509">
    <property type="term" value="F:calcium ion binding"/>
    <property type="evidence" value="ECO:0007669"/>
    <property type="project" value="TreeGrafter"/>
</dbReference>
<protein>
    <recommendedName>
        <fullName evidence="2">Inositol 1,4,5-trisphosphate receptor</fullName>
    </recommendedName>
</protein>
<keyword evidence="2" id="KW-1071">Ligand-gated ion channel</keyword>
<dbReference type="SMART" id="SM00472">
    <property type="entry name" value="MIR"/>
    <property type="match status" value="3"/>
</dbReference>
<dbReference type="Pfam" id="PF08709">
    <property type="entry name" value="Ins145_P3_rec"/>
    <property type="match status" value="1"/>
</dbReference>
<dbReference type="PANTHER" id="PTHR13715:SF102">
    <property type="entry name" value="INOSITOL 1,4,5-TRISPHOSPHATE RECEPTOR"/>
    <property type="match status" value="1"/>
</dbReference>
<dbReference type="GO" id="GO:0051209">
    <property type="term" value="P:release of sequestered calcium ion into cytosol"/>
    <property type="evidence" value="ECO:0007669"/>
    <property type="project" value="UniProtKB-UniRule"/>
</dbReference>
<dbReference type="SUPFAM" id="SSF82109">
    <property type="entry name" value="MIR domain"/>
    <property type="match status" value="2"/>
</dbReference>
<dbReference type="OrthoDB" id="76898at2759"/>
<keyword evidence="2" id="KW-0107">Calcium channel</keyword>
<dbReference type="InterPro" id="IPR015925">
    <property type="entry name" value="Ryanodine_IP3_receptor"/>
</dbReference>
<dbReference type="InterPro" id="IPR000699">
    <property type="entry name" value="RIH_dom"/>
</dbReference>
<dbReference type="GO" id="GO:0016529">
    <property type="term" value="C:sarcoplasmic reticulum"/>
    <property type="evidence" value="ECO:0007669"/>
    <property type="project" value="TreeGrafter"/>
</dbReference>
<gene>
    <name evidence="4" type="ORF">ACOC_LOCUS9738</name>
</gene>
<dbReference type="OMA" id="TANINEW"/>
<accession>A0A158PK86</accession>
<comment type="similarity">
    <text evidence="2">Belongs to the InsP3 receptor family.</text>
</comment>
<sequence>MSRLFLHKNSLCMSTDNGNTSLLHFGDIISLYTEETADLPMPVCNVYHIILVSDCLFKVCPVNRYAAQKQFWTEQKRFVSGESTFDNDMMNKLRIAAEKEKEQNELEFRKTLGNVIQYGTTVQLLHVKSDKYVTVQKNSPAKCERNAMKVYLDRAGNEGSWFIIEPAYKHYVIGDSVAAGNKISLIPYSVNNQSSSGHVKHQLHLSHFLLKDHQTAVEVNCLNESTEWQVFMFLLFNENQPDIIKSGDVVRLFHADQQTFLTLDSVPNTSPPQDVVFLRMTNRPSAADATSSRALWEVQVVQKDAYRGGAANWREYYRFKHLATDMYLTAIPTTSAMKPSTSCRRVNLMQMKYATYYYLDFLNKDVPCKSYVRLQHDVTNTWVHATNANDKQNLYYSSKNEKGWVRVICANNRVDKETFALLPVHPNEVRDLDFANDACRALRNFIRQIGSGEPVTKEAINVTIQLLTECIYFVTNTKNHMMDPLQITDFTPSRDRQKLLREQEVLDQVGFLVFYPTETLWNATYLLDQMLMVFYDAVVFQLLKAPFMPRQGVTEIGPLLSSLSDLSEGRNEVFKTMFQLCYSLLRYSQVSYRKNQEFLAEKFGQIQEQIGYDLLAEDTMTAVLHNNPKLLEKYVKTPHVERFVELIVIVKDYRFLDYLADLCVCRGEANKKVQELICNSVLSEKHRDIIMETKLVRVNGEVHIGWINQQLRSLVELAESVKEDTNDAEHQLDLLAQMCQEQQYLAIDPPPERKLLNISHQLPAELVLKCMSDARLPCEVRASFARLMLHLHVVRGSPLNAIRHARLWTDIPVEVKLKSYKITSLEGYSDGGRARVGDQFATDVLNTVESYLNSLRHSRSSEPILKNDAASVANNKLTYEMVTLAKALAQFGYYMFDNLLTLTENLLNIVDNSPYNPQTGEKVFSAHSVSQGMSMIHRVTQSMIGSGSRKLCDGPIMRNSEKSNIEDSGQAKESRQLLVKTKLTVAEILQVRYSESMPFQFVMDVRRDYRITMALSWFKKNFPCDENGVLSRTANINEWTQTIHDRIHFQMTMSDYPPLTSIALKVLFRHFTQYQELLEDLKQVQLLVSSDDVENYRLIDRDLFILKNLTEKSELWVHGERHHSIDSKDHEKEDKITKTDFEEHLLFTSKAFTSEDILRSIIDIIDEHYSNSRKDCLRLLNQLLISENRTLANAALQELNDRTPLIAYPLIRQILVRLKKLCYKKDRPDSMNQQLLKNMRVYEVVLEFLSIPYDKKNDIEMPRLITLSHEFLRSFCKGNKENQSRLHKYISIEKDAKEGTLRVETVEEAATLVAIFRNNRELAANVSEDLIAHIVSLIEHKSRNAVFLELLQSLVCIHDKEVETTQDKVATEICAASDEVRALYVDNASFEQLEQMMQEASSYLDNTHPLKYHIELVRLLAMCTRGKNGSTELKCASEIPMDHIVRVVTSQSCLVEVSVKTAYFQFLLHCYIDTDAEMKDAYKPEYVDSLLHNMLLDVQKLEKGLAASPNSCGLLEQYVCSTVTEILLRFFEKPYSEQAKVDIHVSDIPFLSHA</sequence>
<name>A0A158PK86_ANGCS</name>
<comment type="domain">
    <text evidence="2">The receptor contains a calcium channel in its C-terminal extremity. Its large N-terminal cytoplasmic region has the ligand-binding site in the N-terminus and modulatory sites in the middle portion immediately upstream of the channel region.</text>
</comment>
<keyword evidence="2" id="KW-0256">Endoplasmic reticulum</keyword>
<dbReference type="PANTHER" id="PTHR13715">
    <property type="entry name" value="RYANODINE RECEPTOR AND IP3 RECEPTOR"/>
    <property type="match status" value="1"/>
</dbReference>
<keyword evidence="2" id="KW-0109">Calcium transport</keyword>
<dbReference type="Gene3D" id="1.25.10.30">
    <property type="entry name" value="IP3 receptor type 1 binding core, RIH domain"/>
    <property type="match status" value="1"/>
</dbReference>
<keyword evidence="2" id="KW-0406">Ion transport</keyword>
<dbReference type="PROSITE" id="PS50919">
    <property type="entry name" value="MIR"/>
    <property type="match status" value="2"/>
</dbReference>
<organism evidence="6">
    <name type="scientific">Angiostrongylus costaricensis</name>
    <name type="common">Nematode worm</name>
    <dbReference type="NCBI Taxonomy" id="334426"/>
    <lineage>
        <taxon>Eukaryota</taxon>
        <taxon>Metazoa</taxon>
        <taxon>Ecdysozoa</taxon>
        <taxon>Nematoda</taxon>
        <taxon>Chromadorea</taxon>
        <taxon>Rhabditida</taxon>
        <taxon>Rhabditina</taxon>
        <taxon>Rhabditomorpha</taxon>
        <taxon>Strongyloidea</taxon>
        <taxon>Metastrongylidae</taxon>
        <taxon>Angiostrongylus</taxon>
    </lineage>
</organism>
<keyword evidence="2" id="KW-0407">Ion channel</keyword>
<keyword evidence="2" id="KW-0472">Membrane</keyword>
<feature type="domain" description="MIR" evidence="3">
    <location>
        <begin position="113"/>
        <end position="167"/>
    </location>
</feature>
<evidence type="ECO:0000313" key="5">
    <source>
        <dbReference type="Proteomes" id="UP000267027"/>
    </source>
</evidence>
<keyword evidence="5" id="KW-1185">Reference proteome</keyword>
<evidence type="ECO:0000313" key="6">
    <source>
        <dbReference type="WBParaSite" id="ACOC_0000973701-mRNA-1"/>
    </source>
</evidence>
<dbReference type="SUPFAM" id="SSF100909">
    <property type="entry name" value="IP3 receptor type 1 binding core, domain 2"/>
    <property type="match status" value="2"/>
</dbReference>
<keyword evidence="2" id="KW-0813">Transport</keyword>
<reference evidence="4 5" key="2">
    <citation type="submission" date="2018-11" db="EMBL/GenBank/DDBJ databases">
        <authorList>
            <consortium name="Pathogen Informatics"/>
        </authorList>
    </citation>
    <scope>NUCLEOTIDE SEQUENCE [LARGE SCALE GENOMIC DNA]</scope>
    <source>
        <strain evidence="4 5">Costa Rica</strain>
    </source>
</reference>
<evidence type="ECO:0000259" key="3">
    <source>
        <dbReference type="PROSITE" id="PS50919"/>
    </source>
</evidence>
<dbReference type="GO" id="GO:0035091">
    <property type="term" value="F:phosphatidylinositol binding"/>
    <property type="evidence" value="ECO:0007669"/>
    <property type="project" value="TreeGrafter"/>
</dbReference>
<keyword evidence="2" id="KW-0106">Calcium</keyword>
<dbReference type="WBParaSite" id="ACOC_0000973701-mRNA-1">
    <property type="protein sequence ID" value="ACOC_0000973701-mRNA-1"/>
    <property type="gene ID" value="ACOC_0000973701"/>
</dbReference>
<dbReference type="GO" id="GO:0005886">
    <property type="term" value="C:plasma membrane"/>
    <property type="evidence" value="ECO:0007669"/>
    <property type="project" value="TreeGrafter"/>
</dbReference>
<dbReference type="STRING" id="334426.A0A158PK86"/>
<feature type="domain" description="MIR" evidence="3">
    <location>
        <begin position="241"/>
        <end position="301"/>
    </location>
</feature>
<comment type="function">
    <text evidence="2">Receptor for inositol 1,4,5-trisphosphate, a second messenger that mediates the release of intracellular calcium.</text>
</comment>
<dbReference type="Gene3D" id="2.80.10.50">
    <property type="match status" value="2"/>
</dbReference>
<dbReference type="EMBL" id="UYYA01004344">
    <property type="protein sequence ID" value="VDM61323.1"/>
    <property type="molecule type" value="Genomic_DNA"/>
</dbReference>
<dbReference type="InterPro" id="IPR036300">
    <property type="entry name" value="MIR_dom_sf"/>
</dbReference>
<dbReference type="InterPro" id="IPR016093">
    <property type="entry name" value="MIR_motif"/>
</dbReference>
<dbReference type="GO" id="GO:0030667">
    <property type="term" value="C:secretory granule membrane"/>
    <property type="evidence" value="ECO:0007669"/>
    <property type="project" value="TreeGrafter"/>
</dbReference>
<evidence type="ECO:0000256" key="1">
    <source>
        <dbReference type="ARBA" id="ARBA00022737"/>
    </source>
</evidence>
<comment type="subcellular location">
    <subcellularLocation>
        <location evidence="2">Endoplasmic reticulum membrane</location>
        <topology evidence="2">Multi-pass membrane protein</topology>
    </subcellularLocation>
</comment>
<reference evidence="6" key="1">
    <citation type="submission" date="2016-04" db="UniProtKB">
        <authorList>
            <consortium name="WormBaseParasite"/>
        </authorList>
    </citation>
    <scope>IDENTIFICATION</scope>
</reference>
<keyword evidence="1" id="KW-0677">Repeat</keyword>
<dbReference type="GO" id="GO:0005789">
    <property type="term" value="C:endoplasmic reticulum membrane"/>
    <property type="evidence" value="ECO:0007669"/>
    <property type="project" value="UniProtKB-SubCell"/>
</dbReference>
<dbReference type="Pfam" id="PF01365">
    <property type="entry name" value="RYDR_ITPR"/>
    <property type="match status" value="2"/>
</dbReference>
<dbReference type="GO" id="GO:0005220">
    <property type="term" value="F:inositol 1,4,5-trisphosphate-gated calcium channel activity"/>
    <property type="evidence" value="ECO:0007669"/>
    <property type="project" value="UniProtKB-UniRule"/>
</dbReference>
<dbReference type="Pfam" id="PF02815">
    <property type="entry name" value="MIR"/>
    <property type="match status" value="2"/>
</dbReference>
<dbReference type="InterPro" id="IPR014821">
    <property type="entry name" value="Ins145_P3_rcpt"/>
</dbReference>
<dbReference type="GO" id="GO:0070679">
    <property type="term" value="F:inositol 1,4,5 trisphosphate binding"/>
    <property type="evidence" value="ECO:0007669"/>
    <property type="project" value="UniProtKB-UniRule"/>
</dbReference>